<organism evidence="1 2">
    <name type="scientific">Colletotrichum nymphaeae SA-01</name>
    <dbReference type="NCBI Taxonomy" id="1460502"/>
    <lineage>
        <taxon>Eukaryota</taxon>
        <taxon>Fungi</taxon>
        <taxon>Dikarya</taxon>
        <taxon>Ascomycota</taxon>
        <taxon>Pezizomycotina</taxon>
        <taxon>Sordariomycetes</taxon>
        <taxon>Hypocreomycetidae</taxon>
        <taxon>Glomerellales</taxon>
        <taxon>Glomerellaceae</taxon>
        <taxon>Colletotrichum</taxon>
        <taxon>Colletotrichum acutatum species complex</taxon>
    </lineage>
</organism>
<accession>A0A135SR28</accession>
<keyword evidence="2" id="KW-1185">Reference proteome</keyword>
<proteinExistence type="predicted"/>
<comment type="caution">
    <text evidence="1">The sequence shown here is derived from an EMBL/GenBank/DDBJ whole genome shotgun (WGS) entry which is preliminary data.</text>
</comment>
<reference evidence="1 2" key="1">
    <citation type="submission" date="2014-02" db="EMBL/GenBank/DDBJ databases">
        <title>The genome sequence of Colletotrichum nymphaeae SA-01.</title>
        <authorList>
            <person name="Baroncelli R."/>
            <person name="Thon M.R."/>
        </authorList>
    </citation>
    <scope>NUCLEOTIDE SEQUENCE [LARGE SCALE GENOMIC DNA]</scope>
    <source>
        <strain evidence="1 2">SA-01</strain>
    </source>
</reference>
<evidence type="ECO:0000313" key="2">
    <source>
        <dbReference type="Proteomes" id="UP000070054"/>
    </source>
</evidence>
<gene>
    <name evidence="1" type="ORF">CNYM01_12971</name>
</gene>
<evidence type="ECO:0000313" key="1">
    <source>
        <dbReference type="EMBL" id="KXH38237.1"/>
    </source>
</evidence>
<dbReference type="AlphaFoldDB" id="A0A135SR28"/>
<sequence>MALADKVDAEARFPSMLPETGTRFWSEWLDVVGAAPVMDRCAPTLTIIGPGREASVHRIEVFIKQLRHCGLELGHVEEEVSRLCGAPVAQHEKRFKKASFDEVDFGGFWRCGVVGRKKASLMRTQSMGDAILPPRPDQGRASLTKLAYAFFPFPPPPW</sequence>
<name>A0A135SR28_9PEZI</name>
<protein>
    <submittedName>
        <fullName evidence="1">Uncharacterized protein</fullName>
    </submittedName>
</protein>
<dbReference type="EMBL" id="JEMN01001409">
    <property type="protein sequence ID" value="KXH38237.1"/>
    <property type="molecule type" value="Genomic_DNA"/>
</dbReference>
<dbReference type="Proteomes" id="UP000070054">
    <property type="component" value="Unassembled WGS sequence"/>
</dbReference>